<keyword evidence="4 8" id="KW-0812">Transmembrane</keyword>
<keyword evidence="6 8" id="KW-0472">Membrane</keyword>
<evidence type="ECO:0000256" key="8">
    <source>
        <dbReference type="PROSITE-ProRule" id="PRU01360"/>
    </source>
</evidence>
<evidence type="ECO:0000256" key="9">
    <source>
        <dbReference type="RuleBase" id="RU003357"/>
    </source>
</evidence>
<evidence type="ECO:0000313" key="12">
    <source>
        <dbReference type="EMBL" id="AEL24193.1"/>
    </source>
</evidence>
<evidence type="ECO:0000313" key="13">
    <source>
        <dbReference type="Proteomes" id="UP000001635"/>
    </source>
</evidence>
<dbReference type="NCBIfam" id="TIGR04056">
    <property type="entry name" value="OMP_RagA_SusC"/>
    <property type="match status" value="1"/>
</dbReference>
<accession>G0IVJ7</accession>
<dbReference type="SUPFAM" id="SSF56935">
    <property type="entry name" value="Porins"/>
    <property type="match status" value="1"/>
</dbReference>
<dbReference type="KEGG" id="cmr:Cycma_0414"/>
<evidence type="ECO:0000256" key="1">
    <source>
        <dbReference type="ARBA" id="ARBA00004571"/>
    </source>
</evidence>
<feature type="domain" description="TonB-dependent receptor plug" evidence="11">
    <location>
        <begin position="164"/>
        <end position="270"/>
    </location>
</feature>
<dbReference type="Gene3D" id="2.60.40.1120">
    <property type="entry name" value="Carboxypeptidase-like, regulatory domain"/>
    <property type="match status" value="1"/>
</dbReference>
<evidence type="ECO:0000256" key="4">
    <source>
        <dbReference type="ARBA" id="ARBA00022692"/>
    </source>
</evidence>
<dbReference type="PROSITE" id="PS52016">
    <property type="entry name" value="TONB_DEPENDENT_REC_3"/>
    <property type="match status" value="1"/>
</dbReference>
<dbReference type="Gene3D" id="2.40.170.20">
    <property type="entry name" value="TonB-dependent receptor, beta-barrel domain"/>
    <property type="match status" value="1"/>
</dbReference>
<dbReference type="Pfam" id="PF07715">
    <property type="entry name" value="Plug"/>
    <property type="match status" value="1"/>
</dbReference>
<keyword evidence="7 8" id="KW-0998">Cell outer membrane</keyword>
<keyword evidence="5 9" id="KW-0798">TonB box</keyword>
<dbReference type="NCBIfam" id="TIGR04057">
    <property type="entry name" value="SusC_RagA_signa"/>
    <property type="match status" value="1"/>
</dbReference>
<dbReference type="Pfam" id="PF13715">
    <property type="entry name" value="CarbopepD_reg_2"/>
    <property type="match status" value="1"/>
</dbReference>
<dbReference type="HOGENOM" id="CLU_004317_0_0_10"/>
<proteinExistence type="inferred from homology"/>
<keyword evidence="3 8" id="KW-1134">Transmembrane beta strand</keyword>
<dbReference type="SUPFAM" id="SSF49464">
    <property type="entry name" value="Carboxypeptidase regulatory domain-like"/>
    <property type="match status" value="1"/>
</dbReference>
<dbReference type="Gene3D" id="2.170.130.10">
    <property type="entry name" value="TonB-dependent receptor, plug domain"/>
    <property type="match status" value="1"/>
</dbReference>
<keyword evidence="2 8" id="KW-0813">Transport</keyword>
<evidence type="ECO:0000256" key="6">
    <source>
        <dbReference type="ARBA" id="ARBA00023136"/>
    </source>
</evidence>
<comment type="subcellular location">
    <subcellularLocation>
        <location evidence="1 8">Cell outer membrane</location>
        <topology evidence="1 8">Multi-pass membrane protein</topology>
    </subcellularLocation>
</comment>
<evidence type="ECO:0000259" key="11">
    <source>
        <dbReference type="Pfam" id="PF07715"/>
    </source>
</evidence>
<dbReference type="InterPro" id="IPR008969">
    <property type="entry name" value="CarboxyPept-like_regulatory"/>
</dbReference>
<protein>
    <submittedName>
        <fullName evidence="12">TonB-dependent receptor plug</fullName>
    </submittedName>
</protein>
<dbReference type="InterPro" id="IPR023996">
    <property type="entry name" value="TonB-dep_OMP_SusC/RagA"/>
</dbReference>
<gene>
    <name evidence="12" type="ordered locus">Cycma_0414</name>
</gene>
<dbReference type="STRING" id="880070.Cycma_0414"/>
<evidence type="ECO:0000256" key="3">
    <source>
        <dbReference type="ARBA" id="ARBA00022452"/>
    </source>
</evidence>
<sequence length="1075" mass="119599">MIFDSESFKGNHKPKFNVMIKILTNLKKHIDAFSKPNFQPGKVKLRGLAFSLIAMFALTFAGVSNANAQNEITVTGVVMDAASSETLPGVNILLKGSGIGTITDIDGSYTINVPNNEAVLVYSFIGFLNQEITVGNQTTIDVRLTTSATDLNEVVVVGYGTQKKSDLTGAVTRVDAATFKNQPLTQVSDMLAGTVAGFYGTQGTSASGGSSLEVRGPTSLTGGTSPLIVVDGVIFYGELSDINPNDIESIDILKDASSAAVFGSKAASGVVMITTIKGKSGAPSINFSAKTGINTFTNKDFGPRNAEQYEEFRRDFFRTLGVADRPDYYWDDPSNLSDGVTLDQWRSANANSNTDNTLEYLNRLNFFDTEIDQYLAGNTTDWLKETTRNGVRQDYDLSISGGDEKFQYYWSLGYVDNQNYLVGDDFSSIRSRLNLDFKVTEWLNVGTNTQFSNTDNSSVPASTNYASISPYSTVYDEDGGLSWYPHGYPIISNPLINATYQERLNKTTGIFASLYANVKLPFGIQYKLSYQPRFNFQKDYNFWGPETLVGGRDRLDGYGTRTDYSLNAWMVDNILTWNKEFGEHNFNVTLLYNAEQTKTFSSYGENQTFQPNQALGYNGLQFGSRPLVSNEDTEAGGNAYMARLNYTYLDRYLLTTSVRRDGYSAFGADNNVATFPAVALGWIVSEEPFFPQNTAISLLKLRGSWGVNGNRDIGIYSSLAQIGTNLYYDGTSVQLGLYNNTLANQGLRWEKTESYNIGLDLGLLENRIDISAEYYDMTTTDLLMNRQLPEITGFSSITANLGELRNKGFDVTINTVNVNRPNILWKSNFVFSLNRNEIVSLFGDTEEVIINGETVTRQVPDYTNEWFPGEAIDVIWDYNVQGVWQLDEADEAAVYNMQPGDYKSEDVNDDGVYDALVDKQFIGYTRPRYRLGLRNDFTFLKDFTATIFLRADLGHQREFTYATHESSTYDRINIMNIPYWTPTNGETEYARTSEVHGAYGGGLRVFKPTGFLRVQDVSLSYNIPSYIAEKLQTKSIRVFVSARNLATFTNWPGYDPESGNVPMPKSFSAGINLSL</sequence>
<keyword evidence="12" id="KW-0675">Receptor</keyword>
<evidence type="ECO:0000259" key="10">
    <source>
        <dbReference type="Pfam" id="PF00593"/>
    </source>
</evidence>
<name>G0IVJ7_CYCMS</name>
<evidence type="ECO:0000256" key="5">
    <source>
        <dbReference type="ARBA" id="ARBA00023077"/>
    </source>
</evidence>
<dbReference type="InterPro" id="IPR012910">
    <property type="entry name" value="Plug_dom"/>
</dbReference>
<reference evidence="13" key="1">
    <citation type="submission" date="2011-07" db="EMBL/GenBank/DDBJ databases">
        <title>The complete genome of Cyclobacterium marinum DSM 745.</title>
        <authorList>
            <person name="Lucas S."/>
            <person name="Han J."/>
            <person name="Lapidus A."/>
            <person name="Bruce D."/>
            <person name="Goodwin L."/>
            <person name="Pitluck S."/>
            <person name="Peters L."/>
            <person name="Kyrpides N."/>
            <person name="Mavromatis K."/>
            <person name="Ivanova N."/>
            <person name="Ovchinnikova G."/>
            <person name="Chertkov O."/>
            <person name="Detter J.C."/>
            <person name="Tapia R."/>
            <person name="Han C."/>
            <person name="Land M."/>
            <person name="Hauser L."/>
            <person name="Markowitz V."/>
            <person name="Cheng J.-F."/>
            <person name="Hugenholtz P."/>
            <person name="Woyke T."/>
            <person name="Wu D."/>
            <person name="Tindall B."/>
            <person name="Schuetze A."/>
            <person name="Brambilla E."/>
            <person name="Klenk H.-P."/>
            <person name="Eisen J.A."/>
        </authorList>
    </citation>
    <scope>NUCLEOTIDE SEQUENCE [LARGE SCALE GENOMIC DNA]</scope>
    <source>
        <strain evidence="13">ATCC 25205 / DSM 745 / LMG 13164 / NCIMB 1802</strain>
    </source>
</reference>
<dbReference type="Proteomes" id="UP000001635">
    <property type="component" value="Chromosome"/>
</dbReference>
<dbReference type="eggNOG" id="COG1629">
    <property type="taxonomic scope" value="Bacteria"/>
</dbReference>
<dbReference type="AlphaFoldDB" id="G0IVJ7"/>
<feature type="domain" description="TonB-dependent receptor-like beta-barrel" evidence="10">
    <location>
        <begin position="501"/>
        <end position="1045"/>
    </location>
</feature>
<comment type="similarity">
    <text evidence="8 9">Belongs to the TonB-dependent receptor family.</text>
</comment>
<keyword evidence="13" id="KW-1185">Reference proteome</keyword>
<dbReference type="GO" id="GO:0009279">
    <property type="term" value="C:cell outer membrane"/>
    <property type="evidence" value="ECO:0007669"/>
    <property type="project" value="UniProtKB-SubCell"/>
</dbReference>
<dbReference type="InterPro" id="IPR039426">
    <property type="entry name" value="TonB-dep_rcpt-like"/>
</dbReference>
<organism evidence="12 13">
    <name type="scientific">Cyclobacterium marinum (strain ATCC 25205 / DSM 745 / LMG 13164 / NCIMB 1802)</name>
    <name type="common">Flectobacillus marinus</name>
    <dbReference type="NCBI Taxonomy" id="880070"/>
    <lineage>
        <taxon>Bacteria</taxon>
        <taxon>Pseudomonadati</taxon>
        <taxon>Bacteroidota</taxon>
        <taxon>Cytophagia</taxon>
        <taxon>Cytophagales</taxon>
        <taxon>Cyclobacteriaceae</taxon>
        <taxon>Cyclobacterium</taxon>
    </lineage>
</organism>
<evidence type="ECO:0000256" key="7">
    <source>
        <dbReference type="ARBA" id="ARBA00023237"/>
    </source>
</evidence>
<dbReference type="InterPro" id="IPR036942">
    <property type="entry name" value="Beta-barrel_TonB_sf"/>
</dbReference>
<evidence type="ECO:0000256" key="2">
    <source>
        <dbReference type="ARBA" id="ARBA00022448"/>
    </source>
</evidence>
<dbReference type="InterPro" id="IPR000531">
    <property type="entry name" value="Beta-barrel_TonB"/>
</dbReference>
<dbReference type="InterPro" id="IPR037066">
    <property type="entry name" value="Plug_dom_sf"/>
</dbReference>
<dbReference type="EMBL" id="CP002955">
    <property type="protein sequence ID" value="AEL24193.1"/>
    <property type="molecule type" value="Genomic_DNA"/>
</dbReference>
<dbReference type="Pfam" id="PF00593">
    <property type="entry name" value="TonB_dep_Rec_b-barrel"/>
    <property type="match status" value="1"/>
</dbReference>
<dbReference type="InterPro" id="IPR023997">
    <property type="entry name" value="TonB-dep_OMP_SusC/RagA_CS"/>
</dbReference>